<proteinExistence type="predicted"/>
<protein>
    <recommendedName>
        <fullName evidence="3">Flagellar hook-length control protein-like C-terminal domain-containing protein</fullName>
    </recommendedName>
</protein>
<accession>A0ABW1WD41</accession>
<name>A0ABW1WD41_9BACL</name>
<dbReference type="RefSeq" id="WP_253052080.1">
    <property type="nucleotide sequence ID" value="NZ_JAMXWN010000001.1"/>
</dbReference>
<evidence type="ECO:0008006" key="3">
    <source>
        <dbReference type="Google" id="ProtNLM"/>
    </source>
</evidence>
<dbReference type="EMBL" id="JBHSTQ010000002">
    <property type="protein sequence ID" value="MFC6385512.1"/>
    <property type="molecule type" value="Genomic_DNA"/>
</dbReference>
<organism evidence="1 2">
    <name type="scientific">Sporolactobacillus kofuensis</name>
    <dbReference type="NCBI Taxonomy" id="269672"/>
    <lineage>
        <taxon>Bacteria</taxon>
        <taxon>Bacillati</taxon>
        <taxon>Bacillota</taxon>
        <taxon>Bacilli</taxon>
        <taxon>Bacillales</taxon>
        <taxon>Sporolactobacillaceae</taxon>
        <taxon>Sporolactobacillus</taxon>
    </lineage>
</organism>
<sequence>MNFQPYAISQSQMISTYAPEQILRGKVLDLLPDRTALVQLGAKQVVAKVASVEPPLKVGQDYLFQIQQGSNPLLAKVVDRKQTTDLTGKTMVDDVLTALNLDNNDSVTRKIIQSFLNHGDPLSRDTILGARALMKAGSEFSKDMQTIRWLLNRELPLTNTFFQIAKDSARMESLSTKLEGMLQQLDQAPVHTSAMDQLKTSLHTFSNSNGSDRLLELFNQIGRERGRSLLSTFIKEQMPESQLTRTIQSTLDRYMSGSFTNKETSALMKDLNLGGSVQSFSESFRDFAVQHDPEVSKLLKIPSEPDTLFQALKKIGFDYEHQLTKWFNNGVMSDQLSSSIKEQLLAVAQDPQSPSAIKKAAHDMVQKITGEQLQMVSADPFVAQFSMQLPLPFQQKVSNVSIYWEGKRDRKGTLDPNSCTLLLWLDLNHLKETLISVRVQNRSVALTIQNDQMDLSHWLKAGEMHLSERLKEIGYQLVSLTQSEKIDPNLIKKATQPLTESNYRLDVKV</sequence>
<gene>
    <name evidence="1" type="ORF">ACFP7A_02765</name>
</gene>
<reference evidence="2" key="1">
    <citation type="journal article" date="2019" name="Int. J. Syst. Evol. Microbiol.">
        <title>The Global Catalogue of Microorganisms (GCM) 10K type strain sequencing project: providing services to taxonomists for standard genome sequencing and annotation.</title>
        <authorList>
            <consortium name="The Broad Institute Genomics Platform"/>
            <consortium name="The Broad Institute Genome Sequencing Center for Infectious Disease"/>
            <person name="Wu L."/>
            <person name="Ma J."/>
        </authorList>
    </citation>
    <scope>NUCLEOTIDE SEQUENCE [LARGE SCALE GENOMIC DNA]</scope>
    <source>
        <strain evidence="2">CCUG 42001</strain>
    </source>
</reference>
<dbReference type="Proteomes" id="UP001596267">
    <property type="component" value="Unassembled WGS sequence"/>
</dbReference>
<comment type="caution">
    <text evidence="1">The sequence shown here is derived from an EMBL/GenBank/DDBJ whole genome shotgun (WGS) entry which is preliminary data.</text>
</comment>
<evidence type="ECO:0000313" key="1">
    <source>
        <dbReference type="EMBL" id="MFC6385512.1"/>
    </source>
</evidence>
<evidence type="ECO:0000313" key="2">
    <source>
        <dbReference type="Proteomes" id="UP001596267"/>
    </source>
</evidence>
<keyword evidence="2" id="KW-1185">Reference proteome</keyword>